<evidence type="ECO:0000313" key="8">
    <source>
        <dbReference type="Proteomes" id="UP001251085"/>
    </source>
</evidence>
<sequence>MTASTNIHAERLAALRAELARQGLDGVILTTSDAFQNEEAPEHDRIIHWLTGFSGSLAHALVTGDEAIFLVDGRYTIQAARQVDGGLWQHGHLHDSPLAQWVASRAGGKRIAYDPMTWAVNQAEGLRSRAKGAELVPLVDPLAAIWHDRPPMPKAPIRAMPLSEAGRSSADKLDWLRGQLARLGADAWVETRPDNIAWLFNCRGGDVAMNPLPLSFAIIQPQSTIWFIDPDKLAIPAPEGVCTQEIADFLPQLSALTGNVAFDAAFAPDAVPVALGQGAASPLPGPGVITLEKARKTPEELAGFRRAHLEDAVAMAKFGHWLEGELALRSATNQPIDEWEASETLARFRAASPRYQEPSFATIAASGGNAALCHYAPAPTDSAILSPDRILLCDSGGQYDCGTTDVTRTYAFAPVPDDMRRIATAVLKGFIALSSAQFPVGTFPHQLDALARAPLWALGLDYDHGTGHDVGHNLLVHEHPHRLGKAANPFGLVAGNVMTIEPGYYEEGRWGIRIENQVELIEVSPGFLGFKPLTLVPIDLSLFDLAALSTQEQVWIDAYHAEVRNRIAPLLGPEASEWLIHQTAAIVERNL</sequence>
<dbReference type="RefSeq" id="WP_311757938.1">
    <property type="nucleotide sequence ID" value="NZ_JAVRQI010000002.1"/>
</dbReference>
<protein>
    <submittedName>
        <fullName evidence="7">Aminopeptidase P family protein</fullName>
        <ecNumber evidence="7">3.4.11.-</ecNumber>
    </submittedName>
</protein>
<dbReference type="InterPro" id="IPR033740">
    <property type="entry name" value="Pept_M24B"/>
</dbReference>
<gene>
    <name evidence="7" type="ORF">RM190_03115</name>
</gene>
<dbReference type="InterPro" id="IPR000587">
    <property type="entry name" value="Creatinase_N"/>
</dbReference>
<dbReference type="Pfam" id="PF01321">
    <property type="entry name" value="Creatinase_N"/>
    <property type="match status" value="1"/>
</dbReference>
<name>A0ABU3EAD6_9RHOB</name>
<feature type="domain" description="Peptidase M24" evidence="4">
    <location>
        <begin position="304"/>
        <end position="519"/>
    </location>
</feature>
<dbReference type="InterPro" id="IPR050422">
    <property type="entry name" value="X-Pro_aminopeptidase_P"/>
</dbReference>
<feature type="domain" description="Creatinase N-terminal" evidence="5">
    <location>
        <begin position="11"/>
        <end position="139"/>
    </location>
</feature>
<dbReference type="EC" id="3.4.11.-" evidence="7"/>
<dbReference type="Gene3D" id="3.40.350.10">
    <property type="entry name" value="Creatinase/prolidase N-terminal domain"/>
    <property type="match status" value="2"/>
</dbReference>
<accession>A0ABU3EAD6</accession>
<dbReference type="InterPro" id="IPR029149">
    <property type="entry name" value="Creatin/AminoP/Spt16_N"/>
</dbReference>
<evidence type="ECO:0000313" key="7">
    <source>
        <dbReference type="EMBL" id="MDT1060832.1"/>
    </source>
</evidence>
<evidence type="ECO:0000259" key="6">
    <source>
        <dbReference type="Pfam" id="PF16188"/>
    </source>
</evidence>
<dbReference type="InterPro" id="IPR036005">
    <property type="entry name" value="Creatinase/aminopeptidase-like"/>
</dbReference>
<dbReference type="CDD" id="cd01085">
    <property type="entry name" value="APP"/>
    <property type="match status" value="1"/>
</dbReference>
<comment type="similarity">
    <text evidence="1">Belongs to the peptidase M24B family.</text>
</comment>
<keyword evidence="2" id="KW-0479">Metal-binding</keyword>
<dbReference type="EMBL" id="JAVRQI010000002">
    <property type="protein sequence ID" value="MDT1060832.1"/>
    <property type="molecule type" value="Genomic_DNA"/>
</dbReference>
<dbReference type="Gene3D" id="3.90.230.10">
    <property type="entry name" value="Creatinase/methionine aminopeptidase superfamily"/>
    <property type="match status" value="1"/>
</dbReference>
<evidence type="ECO:0000259" key="5">
    <source>
        <dbReference type="Pfam" id="PF01321"/>
    </source>
</evidence>
<dbReference type="Pfam" id="PF16188">
    <property type="entry name" value="Peptidase_M24_C"/>
    <property type="match status" value="1"/>
</dbReference>
<dbReference type="InterPro" id="IPR032416">
    <property type="entry name" value="Peptidase_M24_C"/>
</dbReference>
<dbReference type="SUPFAM" id="SSF53092">
    <property type="entry name" value="Creatinase/prolidase N-terminal domain"/>
    <property type="match status" value="1"/>
</dbReference>
<dbReference type="PANTHER" id="PTHR43763">
    <property type="entry name" value="XAA-PRO AMINOPEPTIDASE 1"/>
    <property type="match status" value="1"/>
</dbReference>
<evidence type="ECO:0000256" key="3">
    <source>
        <dbReference type="ARBA" id="ARBA00022801"/>
    </source>
</evidence>
<organism evidence="7 8">
    <name type="scientific">Paracoccus broussonetiae</name>
    <dbReference type="NCBI Taxonomy" id="3075834"/>
    <lineage>
        <taxon>Bacteria</taxon>
        <taxon>Pseudomonadati</taxon>
        <taxon>Pseudomonadota</taxon>
        <taxon>Alphaproteobacteria</taxon>
        <taxon>Rhodobacterales</taxon>
        <taxon>Paracoccaceae</taxon>
        <taxon>Paracoccus</taxon>
    </lineage>
</organism>
<comment type="caution">
    <text evidence="7">The sequence shown here is derived from an EMBL/GenBank/DDBJ whole genome shotgun (WGS) entry which is preliminary data.</text>
</comment>
<evidence type="ECO:0000259" key="4">
    <source>
        <dbReference type="Pfam" id="PF00557"/>
    </source>
</evidence>
<evidence type="ECO:0000256" key="2">
    <source>
        <dbReference type="ARBA" id="ARBA00022723"/>
    </source>
</evidence>
<dbReference type="SUPFAM" id="SSF55920">
    <property type="entry name" value="Creatinase/aminopeptidase"/>
    <property type="match status" value="1"/>
</dbReference>
<dbReference type="Pfam" id="PF16189">
    <property type="entry name" value="Creatinase_N_2"/>
    <property type="match status" value="1"/>
</dbReference>
<dbReference type="Proteomes" id="UP001251085">
    <property type="component" value="Unassembled WGS sequence"/>
</dbReference>
<dbReference type="PANTHER" id="PTHR43763:SF6">
    <property type="entry name" value="XAA-PRO AMINOPEPTIDASE 1"/>
    <property type="match status" value="1"/>
</dbReference>
<dbReference type="Pfam" id="PF00557">
    <property type="entry name" value="Peptidase_M24"/>
    <property type="match status" value="1"/>
</dbReference>
<keyword evidence="3 7" id="KW-0378">Hydrolase</keyword>
<keyword evidence="7" id="KW-0645">Protease</keyword>
<proteinExistence type="inferred from homology"/>
<reference evidence="8" key="1">
    <citation type="submission" date="2023-07" db="EMBL/GenBank/DDBJ databases">
        <title>Characterization of two Paracoccaceae strains isolated from Phycosphere and proposal of Xinfangfangia lacusdiani sp. nov.</title>
        <authorList>
            <person name="Deng Y."/>
            <person name="Zhang Y.Q."/>
        </authorList>
    </citation>
    <scope>NUCLEOTIDE SEQUENCE [LARGE SCALE GENOMIC DNA]</scope>
    <source>
        <strain evidence="8">CPCC 101403</strain>
    </source>
</reference>
<keyword evidence="7" id="KW-0031">Aminopeptidase</keyword>
<dbReference type="GO" id="GO:0004177">
    <property type="term" value="F:aminopeptidase activity"/>
    <property type="evidence" value="ECO:0007669"/>
    <property type="project" value="UniProtKB-KW"/>
</dbReference>
<keyword evidence="8" id="KW-1185">Reference proteome</keyword>
<feature type="domain" description="Peptidase M24 C-terminal" evidence="6">
    <location>
        <begin position="526"/>
        <end position="586"/>
    </location>
</feature>
<dbReference type="InterPro" id="IPR000994">
    <property type="entry name" value="Pept_M24"/>
</dbReference>
<evidence type="ECO:0000256" key="1">
    <source>
        <dbReference type="ARBA" id="ARBA00008766"/>
    </source>
</evidence>